<dbReference type="Gene3D" id="3.60.21.10">
    <property type="match status" value="1"/>
</dbReference>
<organism evidence="7 8">
    <name type="scientific">Vigna unguiculata</name>
    <name type="common">Cowpea</name>
    <dbReference type="NCBI Taxonomy" id="3917"/>
    <lineage>
        <taxon>Eukaryota</taxon>
        <taxon>Viridiplantae</taxon>
        <taxon>Streptophyta</taxon>
        <taxon>Embryophyta</taxon>
        <taxon>Tracheophyta</taxon>
        <taxon>Spermatophyta</taxon>
        <taxon>Magnoliopsida</taxon>
        <taxon>eudicotyledons</taxon>
        <taxon>Gunneridae</taxon>
        <taxon>Pentapetalae</taxon>
        <taxon>rosids</taxon>
        <taxon>fabids</taxon>
        <taxon>Fabales</taxon>
        <taxon>Fabaceae</taxon>
        <taxon>Papilionoideae</taxon>
        <taxon>50 kb inversion clade</taxon>
        <taxon>NPAAA clade</taxon>
        <taxon>indigoferoid/millettioid clade</taxon>
        <taxon>Phaseoleae</taxon>
        <taxon>Vigna</taxon>
    </lineage>
</organism>
<dbReference type="InterPro" id="IPR033308">
    <property type="entry name" value="PGAP5/Cdc1/Ted1"/>
</dbReference>
<dbReference type="EMBL" id="CP039352">
    <property type="protein sequence ID" value="QCE02459.1"/>
    <property type="molecule type" value="Genomic_DNA"/>
</dbReference>
<dbReference type="FunFam" id="3.60.21.10:FF:000050">
    <property type="entry name" value="Calcineurin-like metallo-phosphoesterase superfamily protein"/>
    <property type="match status" value="1"/>
</dbReference>
<dbReference type="InterPro" id="IPR029052">
    <property type="entry name" value="Metallo-depent_PP-like"/>
</dbReference>
<dbReference type="SUPFAM" id="SSF56300">
    <property type="entry name" value="Metallo-dependent phosphatases"/>
    <property type="match status" value="1"/>
</dbReference>
<evidence type="ECO:0000256" key="1">
    <source>
        <dbReference type="ARBA" id="ARBA00004141"/>
    </source>
</evidence>
<dbReference type="GO" id="GO:0016020">
    <property type="term" value="C:membrane"/>
    <property type="evidence" value="ECO:0007669"/>
    <property type="project" value="UniProtKB-SubCell"/>
</dbReference>
<dbReference type="GO" id="GO:0005783">
    <property type="term" value="C:endoplasmic reticulum"/>
    <property type="evidence" value="ECO:0007669"/>
    <property type="project" value="TreeGrafter"/>
</dbReference>
<dbReference type="AlphaFoldDB" id="A0A4D6MQP0"/>
<keyword evidence="8" id="KW-1185">Reference proteome</keyword>
<dbReference type="PANTHER" id="PTHR13315">
    <property type="entry name" value="METALLO PHOSPHOESTERASE RELATED"/>
    <property type="match status" value="1"/>
</dbReference>
<name>A0A4D6MQP0_VIGUN</name>
<dbReference type="Proteomes" id="UP000501690">
    <property type="component" value="Linkage Group LG8"/>
</dbReference>
<evidence type="ECO:0000259" key="6">
    <source>
        <dbReference type="Pfam" id="PF00149"/>
    </source>
</evidence>
<feature type="transmembrane region" description="Helical" evidence="5">
    <location>
        <begin position="457"/>
        <end position="476"/>
    </location>
</feature>
<proteinExistence type="predicted"/>
<keyword evidence="3 5" id="KW-1133">Transmembrane helix</keyword>
<dbReference type="GO" id="GO:0006506">
    <property type="term" value="P:GPI anchor biosynthetic process"/>
    <property type="evidence" value="ECO:0007669"/>
    <property type="project" value="InterPro"/>
</dbReference>
<evidence type="ECO:0000313" key="7">
    <source>
        <dbReference type="EMBL" id="QCE02459.1"/>
    </source>
</evidence>
<dbReference type="InterPro" id="IPR004843">
    <property type="entry name" value="Calcineurin-like_PHP"/>
</dbReference>
<feature type="domain" description="Calcineurin-like phosphoesterase" evidence="6">
    <location>
        <begin position="39"/>
        <end position="287"/>
    </location>
</feature>
<dbReference type="GO" id="GO:0016787">
    <property type="term" value="F:hydrolase activity"/>
    <property type="evidence" value="ECO:0007669"/>
    <property type="project" value="InterPro"/>
</dbReference>
<dbReference type="PANTHER" id="PTHR13315:SF4">
    <property type="entry name" value="METALLOPHOSPHOESTERASE, ISOFORM E"/>
    <property type="match status" value="1"/>
</dbReference>
<evidence type="ECO:0000256" key="4">
    <source>
        <dbReference type="ARBA" id="ARBA00023136"/>
    </source>
</evidence>
<evidence type="ECO:0000256" key="3">
    <source>
        <dbReference type="ARBA" id="ARBA00022989"/>
    </source>
</evidence>
<comment type="subcellular location">
    <subcellularLocation>
        <location evidence="1">Membrane</location>
        <topology evidence="1">Multi-pass membrane protein</topology>
    </subcellularLocation>
</comment>
<keyword evidence="4 5" id="KW-0472">Membrane</keyword>
<reference evidence="7 8" key="1">
    <citation type="submission" date="2019-04" db="EMBL/GenBank/DDBJ databases">
        <title>An improved genome assembly and genetic linkage map for asparagus bean, Vigna unguiculata ssp. sesquipedialis.</title>
        <authorList>
            <person name="Xia Q."/>
            <person name="Zhang R."/>
            <person name="Dong Y."/>
        </authorList>
    </citation>
    <scope>NUCLEOTIDE SEQUENCE [LARGE SCALE GENOMIC DNA]</scope>
    <source>
        <tissue evidence="7">Leaf</tissue>
    </source>
</reference>
<keyword evidence="2 5" id="KW-0812">Transmembrane</keyword>
<gene>
    <name evidence="7" type="ORF">DEO72_LG8g471</name>
</gene>
<accession>A0A4D6MQP0</accession>
<dbReference type="CDD" id="cd07384">
    <property type="entry name" value="MPP_Cdc1_like"/>
    <property type="match status" value="1"/>
</dbReference>
<evidence type="ECO:0000256" key="5">
    <source>
        <dbReference type="SAM" id="Phobius"/>
    </source>
</evidence>
<protein>
    <submittedName>
        <fullName evidence="7">Metallo-dependent phosphatase-like</fullName>
    </submittedName>
</protein>
<dbReference type="Pfam" id="PF00149">
    <property type="entry name" value="Metallophos"/>
    <property type="match status" value="1"/>
</dbReference>
<evidence type="ECO:0000256" key="2">
    <source>
        <dbReference type="ARBA" id="ARBA00022692"/>
    </source>
</evidence>
<sequence length="482" mass="54728">MFAYWVPSLFTCSWPHLLRNSSSSTAQTDAGNYQADYVKVAVITDPQLMDKTSLRLPAKSLALELAEFYTDLNMRRSFFGSVLPFKPDVILFLGDYFDGGPYLSDEEWQESFSRFQHIFGLNARGKYTDMQVYYIPGNHDIGYESLHSLNPKVIQRYEEAFGTRNYRFTVGKVDFVAIDGQTVDGHPQNHLTSQTWDFVKNISAGMNWPLSNVVHPRVLLTHIPLYRLDDTYCGPYRSSPVINQRINYAVNGNTNEISYQNYVSEKSSQFLLDTIKPKLILSGHDHDQCTITHQSKSGPVEEHTLGTISWQQGNLYPSFMLLSVDNSTLPNASIPRDALLTHLCFLPAQLHIYICETKDKDEDANYEYEMMWDAEGSMHLVKKPLNPSTVNSNDRSLGERGNVVMRAAARKTTAQEGEHSVNVDMASGIALDPIGRIPPRAGKSRTKVIIQRLIRTLRMFTVIAAVNVPLYMMLLFKDWIDK</sequence>
<evidence type="ECO:0000313" key="8">
    <source>
        <dbReference type="Proteomes" id="UP000501690"/>
    </source>
</evidence>